<dbReference type="GO" id="GO:0055085">
    <property type="term" value="P:transmembrane transport"/>
    <property type="evidence" value="ECO:0007669"/>
    <property type="project" value="InterPro"/>
</dbReference>
<protein>
    <recommendedName>
        <fullName evidence="6">STAS domain-containing protein</fullName>
    </recommendedName>
</protein>
<keyword evidence="8" id="KW-1185">Reference proteome</keyword>
<dbReference type="InterPro" id="IPR011547">
    <property type="entry name" value="SLC26A/SulP_dom"/>
</dbReference>
<feature type="transmembrane region" description="Helical" evidence="5">
    <location>
        <begin position="354"/>
        <end position="375"/>
    </location>
</feature>
<comment type="subcellular location">
    <subcellularLocation>
        <location evidence="1">Membrane</location>
        <topology evidence="1">Multi-pass membrane protein</topology>
    </subcellularLocation>
</comment>
<dbReference type="Proteomes" id="UP001280581">
    <property type="component" value="Unassembled WGS sequence"/>
</dbReference>
<evidence type="ECO:0000313" key="7">
    <source>
        <dbReference type="EMBL" id="KAK3202797.1"/>
    </source>
</evidence>
<evidence type="ECO:0000313" key="8">
    <source>
        <dbReference type="Proteomes" id="UP001280581"/>
    </source>
</evidence>
<dbReference type="PANTHER" id="PTHR11814">
    <property type="entry name" value="SULFATE TRANSPORTER"/>
    <property type="match status" value="1"/>
</dbReference>
<dbReference type="EMBL" id="WVTA01000013">
    <property type="protein sequence ID" value="KAK3202797.1"/>
    <property type="molecule type" value="Genomic_DNA"/>
</dbReference>
<keyword evidence="2 5" id="KW-0812">Transmembrane</keyword>
<feature type="domain" description="STAS" evidence="6">
    <location>
        <begin position="508"/>
        <end position="662"/>
    </location>
</feature>
<dbReference type="Gene3D" id="3.30.750.24">
    <property type="entry name" value="STAS domain"/>
    <property type="match status" value="1"/>
</dbReference>
<gene>
    <name evidence="7" type="ORF">GRF29_154g799798</name>
</gene>
<comment type="caution">
    <text evidence="7">The sequence shown here is derived from an EMBL/GenBank/DDBJ whole genome shotgun (WGS) entry which is preliminary data.</text>
</comment>
<evidence type="ECO:0000256" key="2">
    <source>
        <dbReference type="ARBA" id="ARBA00022692"/>
    </source>
</evidence>
<dbReference type="PROSITE" id="PS50801">
    <property type="entry name" value="STAS"/>
    <property type="match status" value="1"/>
</dbReference>
<keyword evidence="3 5" id="KW-1133">Transmembrane helix</keyword>
<accession>A0AAN6LRN7</accession>
<dbReference type="InterPro" id="IPR036513">
    <property type="entry name" value="STAS_dom_sf"/>
</dbReference>
<dbReference type="SUPFAM" id="SSF52091">
    <property type="entry name" value="SpoIIaa-like"/>
    <property type="match status" value="1"/>
</dbReference>
<feature type="transmembrane region" description="Helical" evidence="5">
    <location>
        <begin position="440"/>
        <end position="459"/>
    </location>
</feature>
<organism evidence="7 8">
    <name type="scientific">Pseudopithomyces chartarum</name>
    <dbReference type="NCBI Taxonomy" id="1892770"/>
    <lineage>
        <taxon>Eukaryota</taxon>
        <taxon>Fungi</taxon>
        <taxon>Dikarya</taxon>
        <taxon>Ascomycota</taxon>
        <taxon>Pezizomycotina</taxon>
        <taxon>Dothideomycetes</taxon>
        <taxon>Pleosporomycetidae</taxon>
        <taxon>Pleosporales</taxon>
        <taxon>Massarineae</taxon>
        <taxon>Didymosphaeriaceae</taxon>
        <taxon>Pseudopithomyces</taxon>
    </lineage>
</organism>
<dbReference type="InterPro" id="IPR002645">
    <property type="entry name" value="STAS_dom"/>
</dbReference>
<dbReference type="Pfam" id="PF01740">
    <property type="entry name" value="STAS"/>
    <property type="match status" value="1"/>
</dbReference>
<dbReference type="GO" id="GO:0016020">
    <property type="term" value="C:membrane"/>
    <property type="evidence" value="ECO:0007669"/>
    <property type="project" value="UniProtKB-SubCell"/>
</dbReference>
<reference evidence="7 8" key="1">
    <citation type="submission" date="2021-02" db="EMBL/GenBank/DDBJ databases">
        <title>Genome assembly of Pseudopithomyces chartarum.</title>
        <authorList>
            <person name="Jauregui R."/>
            <person name="Singh J."/>
            <person name="Voisey C."/>
        </authorList>
    </citation>
    <scope>NUCLEOTIDE SEQUENCE [LARGE SCALE GENOMIC DNA]</scope>
    <source>
        <strain evidence="7 8">AGR01</strain>
    </source>
</reference>
<dbReference type="AlphaFoldDB" id="A0AAN6LRN7"/>
<evidence type="ECO:0000256" key="4">
    <source>
        <dbReference type="ARBA" id="ARBA00023136"/>
    </source>
</evidence>
<feature type="transmembrane region" description="Helical" evidence="5">
    <location>
        <begin position="61"/>
        <end position="81"/>
    </location>
</feature>
<evidence type="ECO:0000256" key="5">
    <source>
        <dbReference type="SAM" id="Phobius"/>
    </source>
</evidence>
<sequence>MGLLSRTKQLVADDHNIQHAKRHSARAARAFPRAAGNYLVDKVPIIHWAPQYNPRWLLNDALAGITIGVMLIPQALAYAKIATISGEFGLMSSWLPNFLYFFMGTSKVSIVNHQKNRAKHEPDMSTGPTSLLGLLTAEIVRDYISEGFSAQAIASMVAMCVGIYCLIIGGLKLGFLLEFVSIPVLHGFISAAGIVIMLGQIPSLFGVKVGTGTGTIIHDIFAQVPDFKGPTVGVGLGGIVLLVALQKMGQRWGDKSKIIWFIALARSAIVLVLFTGISYGVNKDIDLKNDDPVWELSKVKSNGINAPRMPPSALFSKVFPRAVAPFIAGVIEHLAIAKAFARKNGYIIDPAQELVYLGVTNFFNSFFSSMAVGGAMSRTAVNSSTGVRSPAYAIVAGGVVVLSIFELSPALFWIPKATLAAIVVTAVWSILSPPKIFWRFWKTSFVDFFAAMLAFWLTLFQSSEIGIGTAVGFQLVYHILFTTFSRVRRVTSLANREPAVEFGDMPSGVQVFKPNQSMIFFNAFSMTNQCFDSIQTYSSGANVSFEVLRAERNWSTAGERRAKALRRRAGIATEPSRIRVVVMDMSMVVTIDTTGLTALQDLQNDLQRYAGKSATLRFANLHDSVRRRFARFGWELYDSEAPSQTNDGSAVFKSVIEAVKHKHVGTDEDPDEVLIVGDEKV</sequence>
<proteinExistence type="predicted"/>
<dbReference type="InterPro" id="IPR001902">
    <property type="entry name" value="SLC26A/SulP_fam"/>
</dbReference>
<name>A0AAN6LRN7_9PLEO</name>
<feature type="transmembrane region" description="Helical" evidence="5">
    <location>
        <begin position="411"/>
        <end position="431"/>
    </location>
</feature>
<evidence type="ECO:0000256" key="1">
    <source>
        <dbReference type="ARBA" id="ARBA00004141"/>
    </source>
</evidence>
<feature type="transmembrane region" description="Helical" evidence="5">
    <location>
        <begin position="258"/>
        <end position="281"/>
    </location>
</feature>
<feature type="transmembrane region" description="Helical" evidence="5">
    <location>
        <begin position="184"/>
        <end position="207"/>
    </location>
</feature>
<evidence type="ECO:0000256" key="3">
    <source>
        <dbReference type="ARBA" id="ARBA00022989"/>
    </source>
</evidence>
<keyword evidence="4 5" id="KW-0472">Membrane</keyword>
<evidence type="ECO:0000259" key="6">
    <source>
        <dbReference type="PROSITE" id="PS50801"/>
    </source>
</evidence>
<feature type="transmembrane region" description="Helical" evidence="5">
    <location>
        <begin position="465"/>
        <end position="484"/>
    </location>
</feature>
<dbReference type="Pfam" id="PF00916">
    <property type="entry name" value="Sulfate_transp"/>
    <property type="match status" value="1"/>
</dbReference>
<feature type="transmembrane region" description="Helical" evidence="5">
    <location>
        <begin position="152"/>
        <end position="177"/>
    </location>
</feature>